<dbReference type="AlphaFoldDB" id="A0A455SW82"/>
<proteinExistence type="predicted"/>
<reference evidence="1" key="1">
    <citation type="submission" date="2018-12" db="EMBL/GenBank/DDBJ databases">
        <title>Novel natural products biosynthetic potential of the class Ktedonobacteria.</title>
        <authorList>
            <person name="Zheng Y."/>
            <person name="Saitou A."/>
            <person name="Wang C.M."/>
            <person name="Toyoda A."/>
            <person name="Minakuchi Y."/>
            <person name="Sekiguchi Y."/>
            <person name="Ueda K."/>
            <person name="Takano H."/>
            <person name="Sakai Y."/>
            <person name="Yokota A."/>
            <person name="Yabe S."/>
        </authorList>
    </citation>
    <scope>NUCLEOTIDE SEQUENCE</scope>
    <source>
        <strain evidence="1">COM3</strain>
    </source>
</reference>
<evidence type="ECO:0000313" key="1">
    <source>
        <dbReference type="EMBL" id="BBH91788.1"/>
    </source>
</evidence>
<gene>
    <name evidence="1" type="ORF">KTC_65390</name>
</gene>
<name>A0A455SW82_9CHLR</name>
<sequence>MQQQNDFEVRAGKERIYTGNDAKEAHEVFKAAALKPEYYDRTIDLLYKGRLVAGFKERIGYRPTEDNRKQTDS</sequence>
<dbReference type="EMBL" id="AP019376">
    <property type="protein sequence ID" value="BBH91788.1"/>
    <property type="molecule type" value="Genomic_DNA"/>
</dbReference>
<accession>A0A455SW82</accession>
<protein>
    <submittedName>
        <fullName evidence="1">Uncharacterized protein</fullName>
    </submittedName>
</protein>
<organism evidence="1">
    <name type="scientific">Thermosporothrix sp. COM3</name>
    <dbReference type="NCBI Taxonomy" id="2490863"/>
    <lineage>
        <taxon>Bacteria</taxon>
        <taxon>Bacillati</taxon>
        <taxon>Chloroflexota</taxon>
        <taxon>Ktedonobacteria</taxon>
        <taxon>Ktedonobacterales</taxon>
        <taxon>Thermosporotrichaceae</taxon>
        <taxon>Thermosporothrix</taxon>
    </lineage>
</organism>